<feature type="region of interest" description="Disordered" evidence="1">
    <location>
        <begin position="65"/>
        <end position="95"/>
    </location>
</feature>
<evidence type="ECO:0000313" key="2">
    <source>
        <dbReference type="EMBL" id="KYN01632.1"/>
    </source>
</evidence>
<sequence length="133" mass="14780">RFISYASSNLNSAQRFAATFERYLEAVLVQSPPSRFFRNVARTTDYSVGRRTISRVASFVGSLLRSSSATSTSPPSSSSSSVGRASTTYVYGQPRRSTPRYCYRCARNGSINAERRWSGVETNGECPQKRKRG</sequence>
<dbReference type="EMBL" id="KQ977595">
    <property type="protein sequence ID" value="KYN01632.1"/>
    <property type="molecule type" value="Genomic_DNA"/>
</dbReference>
<proteinExistence type="predicted"/>
<keyword evidence="3" id="KW-1185">Reference proteome</keyword>
<name>A0A195CMD9_9HYME</name>
<feature type="region of interest" description="Disordered" evidence="1">
    <location>
        <begin position="114"/>
        <end position="133"/>
    </location>
</feature>
<dbReference type="Proteomes" id="UP000078542">
    <property type="component" value="Unassembled WGS sequence"/>
</dbReference>
<evidence type="ECO:0000313" key="3">
    <source>
        <dbReference type="Proteomes" id="UP000078542"/>
    </source>
</evidence>
<feature type="compositionally biased region" description="Low complexity" evidence="1">
    <location>
        <begin position="65"/>
        <end position="86"/>
    </location>
</feature>
<evidence type="ECO:0000256" key="1">
    <source>
        <dbReference type="SAM" id="MobiDB-lite"/>
    </source>
</evidence>
<reference evidence="2 3" key="1">
    <citation type="submission" date="2016-03" db="EMBL/GenBank/DDBJ databases">
        <title>Cyphomyrmex costatus WGS genome.</title>
        <authorList>
            <person name="Nygaard S."/>
            <person name="Hu H."/>
            <person name="Boomsma J."/>
            <person name="Zhang G."/>
        </authorList>
    </citation>
    <scope>NUCLEOTIDE SEQUENCE [LARGE SCALE GENOMIC DNA]</scope>
    <source>
        <strain evidence="2">MS0001</strain>
        <tissue evidence="2">Whole body</tissue>
    </source>
</reference>
<accession>A0A195CMD9</accession>
<gene>
    <name evidence="2" type="ORF">ALC62_07604</name>
</gene>
<protein>
    <submittedName>
        <fullName evidence="2">Uncharacterized protein</fullName>
    </submittedName>
</protein>
<organism evidence="2 3">
    <name type="scientific">Cyphomyrmex costatus</name>
    <dbReference type="NCBI Taxonomy" id="456900"/>
    <lineage>
        <taxon>Eukaryota</taxon>
        <taxon>Metazoa</taxon>
        <taxon>Ecdysozoa</taxon>
        <taxon>Arthropoda</taxon>
        <taxon>Hexapoda</taxon>
        <taxon>Insecta</taxon>
        <taxon>Pterygota</taxon>
        <taxon>Neoptera</taxon>
        <taxon>Endopterygota</taxon>
        <taxon>Hymenoptera</taxon>
        <taxon>Apocrita</taxon>
        <taxon>Aculeata</taxon>
        <taxon>Formicoidea</taxon>
        <taxon>Formicidae</taxon>
        <taxon>Myrmicinae</taxon>
        <taxon>Cyphomyrmex</taxon>
    </lineage>
</organism>
<dbReference type="AlphaFoldDB" id="A0A195CMD9"/>
<feature type="non-terminal residue" evidence="2">
    <location>
        <position position="1"/>
    </location>
</feature>